<accession>A0A346XWK0</accession>
<reference evidence="10 11" key="1">
    <citation type="submission" date="2018-09" db="EMBL/GenBank/DDBJ databases">
        <title>Complete genome sequence of Euzebya sp. DY32-46 isolated from seawater of Pacific Ocean.</title>
        <authorList>
            <person name="Xu L."/>
            <person name="Wu Y.-H."/>
            <person name="Xu X.-W."/>
        </authorList>
    </citation>
    <scope>NUCLEOTIDE SEQUENCE [LARGE SCALE GENOMIC DNA]</scope>
    <source>
        <strain evidence="10 11">DY32-46</strain>
    </source>
</reference>
<keyword evidence="2 7" id="KW-0813">Transport</keyword>
<dbReference type="GO" id="GO:0005886">
    <property type="term" value="C:plasma membrane"/>
    <property type="evidence" value="ECO:0007669"/>
    <property type="project" value="UniProtKB-SubCell"/>
</dbReference>
<feature type="transmembrane region" description="Helical" evidence="7">
    <location>
        <begin position="37"/>
        <end position="54"/>
    </location>
</feature>
<dbReference type="SUPFAM" id="SSF161098">
    <property type="entry name" value="MetI-like"/>
    <property type="match status" value="1"/>
</dbReference>
<evidence type="ECO:0000256" key="6">
    <source>
        <dbReference type="ARBA" id="ARBA00023136"/>
    </source>
</evidence>
<evidence type="ECO:0000256" key="7">
    <source>
        <dbReference type="RuleBase" id="RU363032"/>
    </source>
</evidence>
<evidence type="ECO:0000256" key="8">
    <source>
        <dbReference type="SAM" id="MobiDB-lite"/>
    </source>
</evidence>
<dbReference type="PANTHER" id="PTHR43386:SF25">
    <property type="entry name" value="PEPTIDE ABC TRANSPORTER PERMEASE PROTEIN"/>
    <property type="match status" value="1"/>
</dbReference>
<evidence type="ECO:0000256" key="1">
    <source>
        <dbReference type="ARBA" id="ARBA00004651"/>
    </source>
</evidence>
<feature type="transmembrane region" description="Helical" evidence="7">
    <location>
        <begin position="102"/>
        <end position="128"/>
    </location>
</feature>
<evidence type="ECO:0000259" key="9">
    <source>
        <dbReference type="PROSITE" id="PS50928"/>
    </source>
</evidence>
<evidence type="ECO:0000256" key="4">
    <source>
        <dbReference type="ARBA" id="ARBA00022692"/>
    </source>
</evidence>
<dbReference type="PROSITE" id="PS50928">
    <property type="entry name" value="ABC_TM1"/>
    <property type="match status" value="1"/>
</dbReference>
<comment type="subcellular location">
    <subcellularLocation>
        <location evidence="1 7">Cell membrane</location>
        <topology evidence="1 7">Multi-pass membrane protein</topology>
    </subcellularLocation>
</comment>
<dbReference type="EMBL" id="CP031165">
    <property type="protein sequence ID" value="AXV06597.1"/>
    <property type="molecule type" value="Genomic_DNA"/>
</dbReference>
<sequence>MADVMTDPVEVEAGAPPAADDTPRWRRTLSLVTSNRLALFGMVTLVVLVLVALLDETLAPYGYNAVDVPSQLQAPTLDHPFGTDNLGRDVLSRVLLGAKVSLQVGVVAVGLSLTAGTTIGLVAGYVGGKLDDLLMRAMDVLFAFPAILMAIAVLAILGPGTTNAMVAIGIVYTPIFARVARASTLSVREEVYVRAARSAGASDLRIMRLHILPNIAAPVIVQASISLAFAILAEAALSFLGLGTQAPNPSWGRMLSEGREFLQQAWWMALFPGLAIFVTVLSFNVLGDALRDALDPRQASAMESRGFGS</sequence>
<organism evidence="10 11">
    <name type="scientific">Euzebya pacifica</name>
    <dbReference type="NCBI Taxonomy" id="1608957"/>
    <lineage>
        <taxon>Bacteria</taxon>
        <taxon>Bacillati</taxon>
        <taxon>Actinomycetota</taxon>
        <taxon>Nitriliruptoria</taxon>
        <taxon>Euzebyales</taxon>
    </lineage>
</organism>
<keyword evidence="4 7" id="KW-0812">Transmembrane</keyword>
<dbReference type="Proteomes" id="UP000264006">
    <property type="component" value="Chromosome"/>
</dbReference>
<dbReference type="Pfam" id="PF00528">
    <property type="entry name" value="BPD_transp_1"/>
    <property type="match status" value="1"/>
</dbReference>
<dbReference type="InterPro" id="IPR035906">
    <property type="entry name" value="MetI-like_sf"/>
</dbReference>
<keyword evidence="5 7" id="KW-1133">Transmembrane helix</keyword>
<evidence type="ECO:0000256" key="2">
    <source>
        <dbReference type="ARBA" id="ARBA00022448"/>
    </source>
</evidence>
<evidence type="ECO:0000256" key="3">
    <source>
        <dbReference type="ARBA" id="ARBA00022475"/>
    </source>
</evidence>
<comment type="similarity">
    <text evidence="7">Belongs to the binding-protein-dependent transport system permease family.</text>
</comment>
<feature type="transmembrane region" description="Helical" evidence="7">
    <location>
        <begin position="164"/>
        <end position="180"/>
    </location>
</feature>
<keyword evidence="6 7" id="KW-0472">Membrane</keyword>
<evidence type="ECO:0000313" key="10">
    <source>
        <dbReference type="EMBL" id="AXV06597.1"/>
    </source>
</evidence>
<dbReference type="Gene3D" id="1.10.3720.10">
    <property type="entry name" value="MetI-like"/>
    <property type="match status" value="1"/>
</dbReference>
<feature type="compositionally biased region" description="Low complexity" evidence="8">
    <location>
        <begin position="7"/>
        <end position="20"/>
    </location>
</feature>
<dbReference type="GO" id="GO:0055085">
    <property type="term" value="P:transmembrane transport"/>
    <property type="evidence" value="ECO:0007669"/>
    <property type="project" value="InterPro"/>
</dbReference>
<feature type="region of interest" description="Disordered" evidence="8">
    <location>
        <begin position="1"/>
        <end position="20"/>
    </location>
</feature>
<dbReference type="Pfam" id="PF12911">
    <property type="entry name" value="OppC_N"/>
    <property type="match status" value="1"/>
</dbReference>
<dbReference type="CDD" id="cd06261">
    <property type="entry name" value="TM_PBP2"/>
    <property type="match status" value="1"/>
</dbReference>
<dbReference type="InterPro" id="IPR000515">
    <property type="entry name" value="MetI-like"/>
</dbReference>
<evidence type="ECO:0000256" key="5">
    <source>
        <dbReference type="ARBA" id="ARBA00022989"/>
    </source>
</evidence>
<proteinExistence type="inferred from homology"/>
<dbReference type="KEGG" id="euz:DVS28_a1912"/>
<feature type="domain" description="ABC transmembrane type-1" evidence="9">
    <location>
        <begin position="98"/>
        <end position="287"/>
    </location>
</feature>
<name>A0A346XWK0_9ACTN</name>
<feature type="transmembrane region" description="Helical" evidence="7">
    <location>
        <begin position="215"/>
        <end position="244"/>
    </location>
</feature>
<evidence type="ECO:0000313" key="11">
    <source>
        <dbReference type="Proteomes" id="UP000264006"/>
    </source>
</evidence>
<keyword evidence="11" id="KW-1185">Reference proteome</keyword>
<dbReference type="AlphaFoldDB" id="A0A346XWK0"/>
<gene>
    <name evidence="10" type="ORF">DVS28_a1912</name>
</gene>
<protein>
    <submittedName>
        <fullName evidence="10">Dipeptide transport system permease protein DppC</fullName>
    </submittedName>
</protein>
<dbReference type="InterPro" id="IPR025966">
    <property type="entry name" value="OppC_N"/>
</dbReference>
<dbReference type="PANTHER" id="PTHR43386">
    <property type="entry name" value="OLIGOPEPTIDE TRANSPORT SYSTEM PERMEASE PROTEIN APPC"/>
    <property type="match status" value="1"/>
</dbReference>
<dbReference type="InterPro" id="IPR050366">
    <property type="entry name" value="BP-dependent_transpt_permease"/>
</dbReference>
<keyword evidence="3" id="KW-1003">Cell membrane</keyword>
<feature type="transmembrane region" description="Helical" evidence="7">
    <location>
        <begin position="140"/>
        <end position="158"/>
    </location>
</feature>
<feature type="transmembrane region" description="Helical" evidence="7">
    <location>
        <begin position="264"/>
        <end position="287"/>
    </location>
</feature>